<evidence type="ECO:0000256" key="3">
    <source>
        <dbReference type="SAM" id="MobiDB-lite"/>
    </source>
</evidence>
<dbReference type="Proteomes" id="UP000325315">
    <property type="component" value="Unassembled WGS sequence"/>
</dbReference>
<keyword evidence="2" id="KW-0694">RNA-binding</keyword>
<gene>
    <name evidence="4" type="ORF">EPI10_026328</name>
</gene>
<dbReference type="PANTHER" id="PTHR46031">
    <property type="match status" value="1"/>
</dbReference>
<dbReference type="PROSITE" id="PS51257">
    <property type="entry name" value="PROKAR_LIPOPROTEIN"/>
    <property type="match status" value="1"/>
</dbReference>
<sequence>MCYVCRYVQEPIAEVGSKSCFNLSSSYSCIRKGSDHAPWFKATLNFNGETFESPTFSSTLRQVKHVAVALNTLAKRGTSKALTARILCTQLFDLDQVIIFLPFHAWLSAVSSTRQNTQRPTSTQVPILPRMRTRAPPFSTRPRFERTHLGDMRPTSMAPPDRIRSIAPLD</sequence>
<comment type="caution">
    <text evidence="4">The sequence shown here is derived from an EMBL/GenBank/DDBJ whole genome shotgun (WGS) entry which is preliminary data.</text>
</comment>
<dbReference type="PANTHER" id="PTHR46031:SF26">
    <property type="entry name" value="DOUBLE-STRANDED RNA-BINDING PROTEIN 2"/>
    <property type="match status" value="1"/>
</dbReference>
<dbReference type="Gene3D" id="3.30.160.20">
    <property type="match status" value="1"/>
</dbReference>
<protein>
    <submittedName>
        <fullName evidence="4">Double-stranded RNA-binding 2</fullName>
    </submittedName>
</protein>
<keyword evidence="1" id="KW-0677">Repeat</keyword>
<evidence type="ECO:0000313" key="4">
    <source>
        <dbReference type="EMBL" id="KAA3476231.1"/>
    </source>
</evidence>
<proteinExistence type="predicted"/>
<dbReference type="AlphaFoldDB" id="A0A5B6W3N2"/>
<organism evidence="4 5">
    <name type="scientific">Gossypium australe</name>
    <dbReference type="NCBI Taxonomy" id="47621"/>
    <lineage>
        <taxon>Eukaryota</taxon>
        <taxon>Viridiplantae</taxon>
        <taxon>Streptophyta</taxon>
        <taxon>Embryophyta</taxon>
        <taxon>Tracheophyta</taxon>
        <taxon>Spermatophyta</taxon>
        <taxon>Magnoliopsida</taxon>
        <taxon>eudicotyledons</taxon>
        <taxon>Gunneridae</taxon>
        <taxon>Pentapetalae</taxon>
        <taxon>rosids</taxon>
        <taxon>malvids</taxon>
        <taxon>Malvales</taxon>
        <taxon>Malvaceae</taxon>
        <taxon>Malvoideae</taxon>
        <taxon>Gossypium</taxon>
    </lineage>
</organism>
<name>A0A5B6W3N2_9ROSI</name>
<evidence type="ECO:0000256" key="1">
    <source>
        <dbReference type="ARBA" id="ARBA00022737"/>
    </source>
</evidence>
<accession>A0A5B6W3N2</accession>
<evidence type="ECO:0000256" key="2">
    <source>
        <dbReference type="ARBA" id="ARBA00022884"/>
    </source>
</evidence>
<keyword evidence="5" id="KW-1185">Reference proteome</keyword>
<reference evidence="5" key="1">
    <citation type="journal article" date="2019" name="Plant Biotechnol. J.">
        <title>Genome sequencing of the Australian wild diploid species Gossypium australe highlights disease resistance and delayed gland morphogenesis.</title>
        <authorList>
            <person name="Cai Y."/>
            <person name="Cai X."/>
            <person name="Wang Q."/>
            <person name="Wang P."/>
            <person name="Zhang Y."/>
            <person name="Cai C."/>
            <person name="Xu Y."/>
            <person name="Wang K."/>
            <person name="Zhou Z."/>
            <person name="Wang C."/>
            <person name="Geng S."/>
            <person name="Li B."/>
            <person name="Dong Q."/>
            <person name="Hou Y."/>
            <person name="Wang H."/>
            <person name="Ai P."/>
            <person name="Liu Z."/>
            <person name="Yi F."/>
            <person name="Sun M."/>
            <person name="An G."/>
            <person name="Cheng J."/>
            <person name="Zhang Y."/>
            <person name="Shi Q."/>
            <person name="Xie Y."/>
            <person name="Shi X."/>
            <person name="Chang Y."/>
            <person name="Huang F."/>
            <person name="Chen Y."/>
            <person name="Hong S."/>
            <person name="Mi L."/>
            <person name="Sun Q."/>
            <person name="Zhang L."/>
            <person name="Zhou B."/>
            <person name="Peng R."/>
            <person name="Zhang X."/>
            <person name="Liu F."/>
        </authorList>
    </citation>
    <scope>NUCLEOTIDE SEQUENCE [LARGE SCALE GENOMIC DNA]</scope>
    <source>
        <strain evidence="5">cv. PA1801</strain>
    </source>
</reference>
<evidence type="ECO:0000313" key="5">
    <source>
        <dbReference type="Proteomes" id="UP000325315"/>
    </source>
</evidence>
<feature type="region of interest" description="Disordered" evidence="3">
    <location>
        <begin position="133"/>
        <end position="170"/>
    </location>
</feature>
<dbReference type="GO" id="GO:0003723">
    <property type="term" value="F:RNA binding"/>
    <property type="evidence" value="ECO:0007669"/>
    <property type="project" value="UniProtKB-KW"/>
</dbReference>
<dbReference type="EMBL" id="SMMG02000005">
    <property type="protein sequence ID" value="KAA3476231.1"/>
    <property type="molecule type" value="Genomic_DNA"/>
</dbReference>
<feature type="compositionally biased region" description="Basic and acidic residues" evidence="3">
    <location>
        <begin position="142"/>
        <end position="151"/>
    </location>
</feature>
<dbReference type="OrthoDB" id="992991at2759"/>